<proteinExistence type="predicted"/>
<comment type="caution">
    <text evidence="2">The sequence shown here is derived from an EMBL/GenBank/DDBJ whole genome shotgun (WGS) entry which is preliminary data.</text>
</comment>
<keyword evidence="3" id="KW-1185">Reference proteome</keyword>
<feature type="domain" description="N-acetyltransferase" evidence="1">
    <location>
        <begin position="11"/>
        <end position="159"/>
    </location>
</feature>
<dbReference type="SUPFAM" id="SSF55729">
    <property type="entry name" value="Acyl-CoA N-acyltransferases (Nat)"/>
    <property type="match status" value="1"/>
</dbReference>
<evidence type="ECO:0000313" key="3">
    <source>
        <dbReference type="Proteomes" id="UP001165986"/>
    </source>
</evidence>
<organism evidence="2 3">
    <name type="scientific">Komarekiella delphini-convector SJRDD-AB1</name>
    <dbReference type="NCBI Taxonomy" id="2593771"/>
    <lineage>
        <taxon>Bacteria</taxon>
        <taxon>Bacillati</taxon>
        <taxon>Cyanobacteriota</taxon>
        <taxon>Cyanophyceae</taxon>
        <taxon>Nostocales</taxon>
        <taxon>Nostocaceae</taxon>
        <taxon>Komarekiella</taxon>
        <taxon>Komarekiella delphini-convector</taxon>
    </lineage>
</organism>
<evidence type="ECO:0000259" key="1">
    <source>
        <dbReference type="PROSITE" id="PS51186"/>
    </source>
</evidence>
<gene>
    <name evidence="2" type="ORF">FNW02_30240</name>
</gene>
<protein>
    <submittedName>
        <fullName evidence="2">GNAT family N-acetyltransferase</fullName>
    </submittedName>
</protein>
<dbReference type="EMBL" id="VJXY01000051">
    <property type="protein sequence ID" value="MBD6619965.1"/>
    <property type="molecule type" value="Genomic_DNA"/>
</dbReference>
<dbReference type="InterPro" id="IPR000182">
    <property type="entry name" value="GNAT_dom"/>
</dbReference>
<accession>A0AA40VU97</accession>
<dbReference type="Proteomes" id="UP001165986">
    <property type="component" value="Unassembled WGS sequence"/>
</dbReference>
<dbReference type="AlphaFoldDB" id="A0AA40VU97"/>
<name>A0AA40VU97_9NOST</name>
<reference evidence="2" key="1">
    <citation type="submission" date="2019-07" db="EMBL/GenBank/DDBJ databases">
        <title>Toxilogical consequences of a new and cryptic species of cyanobacteria (Komarekiella delphini-convector) recovered from the epidermis of a bottlenose dolphin and 1500 ft. in the air.</title>
        <authorList>
            <person name="Brown A.O."/>
            <person name="Dvorak P."/>
            <person name="Villanueva C.D."/>
            <person name="Foss A.J."/>
            <person name="Garvey A.D."/>
            <person name="Gibson Q.A."/>
            <person name="Johansen J.R."/>
            <person name="Casamatta D.A."/>
        </authorList>
    </citation>
    <scope>NUCLEOTIDE SEQUENCE</scope>
    <source>
        <strain evidence="2">SJRDD-AB1</strain>
    </source>
</reference>
<dbReference type="PROSITE" id="PS51186">
    <property type="entry name" value="GNAT"/>
    <property type="match status" value="1"/>
</dbReference>
<dbReference type="Gene3D" id="3.40.630.30">
    <property type="match status" value="1"/>
</dbReference>
<evidence type="ECO:0000313" key="2">
    <source>
        <dbReference type="EMBL" id="MBD6619965.1"/>
    </source>
</evidence>
<dbReference type="InterPro" id="IPR016181">
    <property type="entry name" value="Acyl_CoA_acyltransferase"/>
</dbReference>
<dbReference type="Pfam" id="PF13302">
    <property type="entry name" value="Acetyltransf_3"/>
    <property type="match status" value="1"/>
</dbReference>
<dbReference type="GO" id="GO:0016747">
    <property type="term" value="F:acyltransferase activity, transferring groups other than amino-acyl groups"/>
    <property type="evidence" value="ECO:0007669"/>
    <property type="project" value="InterPro"/>
</dbReference>
<sequence length="172" mass="19532">MPLSIQSLNEAHAREMSGWHYDAPYDFYNLSLNEIEQNIHYFLNPQNNFYGIFEKQEFVGYCSFGEDGQVPGGDYSTPGLDIGMGIRPDLTGQSRGSCYVEAVLDFARQTFAPPFVRVTIAAFNQRALRVWYKVGFRAVKTFEHQTQGVPFVILIRDAGRTSKDCEKSLLVK</sequence>